<dbReference type="InterPro" id="IPR025575">
    <property type="entry name" value="DpnD/PcfM_C"/>
</dbReference>
<dbReference type="Pfam" id="PF14207">
    <property type="entry name" value="DpnD-PcfM"/>
    <property type="match status" value="1"/>
</dbReference>
<sequence>MKDFKIEIRETLSREISVKADSYEEALEKVKNDYFDEEIVLYGDDFSKVEFVEA</sequence>
<protein>
    <submittedName>
        <fullName evidence="2">DpnD/PcfM family protein</fullName>
    </submittedName>
</protein>
<feature type="domain" description="DpnD/PcfM-like C-terminal" evidence="1">
    <location>
        <begin position="5"/>
        <end position="48"/>
    </location>
</feature>
<name>A0A943XU71_9FIRM</name>
<evidence type="ECO:0000313" key="2">
    <source>
        <dbReference type="EMBL" id="MBS6535634.1"/>
    </source>
</evidence>
<dbReference type="AlphaFoldDB" id="A0A943XU71"/>
<reference evidence="2" key="1">
    <citation type="submission" date="2021-02" db="EMBL/GenBank/DDBJ databases">
        <title>Infant gut strain persistence is associated with maternal origin, phylogeny, and functional potential including surface adhesion and iron acquisition.</title>
        <authorList>
            <person name="Lou Y.C."/>
        </authorList>
    </citation>
    <scope>NUCLEOTIDE SEQUENCE</scope>
    <source>
        <strain evidence="2">L3_060_052G1_dasL3_060_052G1_concoct_1</strain>
    </source>
</reference>
<comment type="caution">
    <text evidence="2">The sequence shown here is derived from an EMBL/GenBank/DDBJ whole genome shotgun (WGS) entry which is preliminary data.</text>
</comment>
<gene>
    <name evidence="2" type="ORF">KH327_07365</name>
</gene>
<dbReference type="EMBL" id="JAGZZP010000016">
    <property type="protein sequence ID" value="MBS6535634.1"/>
    <property type="molecule type" value="Genomic_DNA"/>
</dbReference>
<accession>A0A943XU71</accession>
<proteinExistence type="predicted"/>
<dbReference type="RefSeq" id="WP_278638299.1">
    <property type="nucleotide sequence ID" value="NZ_JAGZZP010000016.1"/>
</dbReference>
<evidence type="ECO:0000313" key="3">
    <source>
        <dbReference type="Proteomes" id="UP000748991"/>
    </source>
</evidence>
<evidence type="ECO:0000259" key="1">
    <source>
        <dbReference type="Pfam" id="PF14207"/>
    </source>
</evidence>
<organism evidence="2 3">
    <name type="scientific">Peptoniphilus harei</name>
    <dbReference type="NCBI Taxonomy" id="54005"/>
    <lineage>
        <taxon>Bacteria</taxon>
        <taxon>Bacillati</taxon>
        <taxon>Bacillota</taxon>
        <taxon>Tissierellia</taxon>
        <taxon>Tissierellales</taxon>
        <taxon>Peptoniphilaceae</taxon>
        <taxon>Peptoniphilus</taxon>
    </lineage>
</organism>
<dbReference type="Proteomes" id="UP000748991">
    <property type="component" value="Unassembled WGS sequence"/>
</dbReference>